<name>A0A067JXL9_JATCU</name>
<feature type="compositionally biased region" description="Basic and acidic residues" evidence="1">
    <location>
        <begin position="1"/>
        <end position="13"/>
    </location>
</feature>
<proteinExistence type="predicted"/>
<evidence type="ECO:0000256" key="1">
    <source>
        <dbReference type="SAM" id="MobiDB-lite"/>
    </source>
</evidence>
<evidence type="ECO:0000313" key="3">
    <source>
        <dbReference type="Proteomes" id="UP000027138"/>
    </source>
</evidence>
<organism evidence="2 3">
    <name type="scientific">Jatropha curcas</name>
    <name type="common">Barbados nut</name>
    <dbReference type="NCBI Taxonomy" id="180498"/>
    <lineage>
        <taxon>Eukaryota</taxon>
        <taxon>Viridiplantae</taxon>
        <taxon>Streptophyta</taxon>
        <taxon>Embryophyta</taxon>
        <taxon>Tracheophyta</taxon>
        <taxon>Spermatophyta</taxon>
        <taxon>Magnoliopsida</taxon>
        <taxon>eudicotyledons</taxon>
        <taxon>Gunneridae</taxon>
        <taxon>Pentapetalae</taxon>
        <taxon>rosids</taxon>
        <taxon>fabids</taxon>
        <taxon>Malpighiales</taxon>
        <taxon>Euphorbiaceae</taxon>
        <taxon>Crotonoideae</taxon>
        <taxon>Jatropheae</taxon>
        <taxon>Jatropha</taxon>
    </lineage>
</organism>
<keyword evidence="3" id="KW-1185">Reference proteome</keyword>
<sequence length="170" mass="19176">MKERKKMRVEGKGQRRPTPPLLLLSFFRPPETSASSSSPPRRSSSGIPSSLLFRFWRTQKAQESHDFLQSGNHVESPTPRLSDYTSSSQALSSSLAFLQPPSYSFPTKLASTELAFEQRSCHIDFFPFIRITEFIEKARIAGTTTLRILQEPLPIVLTRKFRFPACIAAG</sequence>
<dbReference type="Proteomes" id="UP000027138">
    <property type="component" value="Unassembled WGS sequence"/>
</dbReference>
<gene>
    <name evidence="2" type="ORF">JCGZ_20031</name>
</gene>
<feature type="compositionally biased region" description="Low complexity" evidence="1">
    <location>
        <begin position="21"/>
        <end position="46"/>
    </location>
</feature>
<accession>A0A067JXL9</accession>
<dbReference type="EMBL" id="KK914814">
    <property type="protein sequence ID" value="KDP27568.1"/>
    <property type="molecule type" value="Genomic_DNA"/>
</dbReference>
<evidence type="ECO:0000313" key="2">
    <source>
        <dbReference type="EMBL" id="KDP27568.1"/>
    </source>
</evidence>
<protein>
    <submittedName>
        <fullName evidence="2">Uncharacterized protein</fullName>
    </submittedName>
</protein>
<reference evidence="2 3" key="1">
    <citation type="journal article" date="2014" name="PLoS ONE">
        <title>Global Analysis of Gene Expression Profiles in Physic Nut (Jatropha curcas L.) Seedlings Exposed to Salt Stress.</title>
        <authorList>
            <person name="Zhang L."/>
            <person name="Zhang C."/>
            <person name="Wu P."/>
            <person name="Chen Y."/>
            <person name="Li M."/>
            <person name="Jiang H."/>
            <person name="Wu G."/>
        </authorList>
    </citation>
    <scope>NUCLEOTIDE SEQUENCE [LARGE SCALE GENOMIC DNA]</scope>
    <source>
        <strain evidence="3">cv. GZQX0401</strain>
        <tissue evidence="2">Young leaves</tissue>
    </source>
</reference>
<feature type="region of interest" description="Disordered" evidence="1">
    <location>
        <begin position="66"/>
        <end position="85"/>
    </location>
</feature>
<dbReference type="AlphaFoldDB" id="A0A067JXL9"/>
<feature type="region of interest" description="Disordered" evidence="1">
    <location>
        <begin position="1"/>
        <end position="46"/>
    </location>
</feature>